<evidence type="ECO:0000313" key="2">
    <source>
        <dbReference type="EMBL" id="RHY29926.1"/>
    </source>
</evidence>
<comment type="caution">
    <text evidence="2">The sequence shown here is derived from an EMBL/GenBank/DDBJ whole genome shotgun (WGS) entry which is preliminary data.</text>
</comment>
<evidence type="ECO:0000313" key="3">
    <source>
        <dbReference type="Proteomes" id="UP000285060"/>
    </source>
</evidence>
<evidence type="ECO:0000256" key="1">
    <source>
        <dbReference type="SAM" id="MobiDB-lite"/>
    </source>
</evidence>
<feature type="region of interest" description="Disordered" evidence="1">
    <location>
        <begin position="336"/>
        <end position="357"/>
    </location>
</feature>
<dbReference type="Proteomes" id="UP000285060">
    <property type="component" value="Unassembled WGS sequence"/>
</dbReference>
<dbReference type="SUPFAM" id="SSF51045">
    <property type="entry name" value="WW domain"/>
    <property type="match status" value="1"/>
</dbReference>
<evidence type="ECO:0008006" key="4">
    <source>
        <dbReference type="Google" id="ProtNLM"/>
    </source>
</evidence>
<dbReference type="InterPro" id="IPR036020">
    <property type="entry name" value="WW_dom_sf"/>
</dbReference>
<organism evidence="2 3">
    <name type="scientific">Aphanomyces invadans</name>
    <dbReference type="NCBI Taxonomy" id="157072"/>
    <lineage>
        <taxon>Eukaryota</taxon>
        <taxon>Sar</taxon>
        <taxon>Stramenopiles</taxon>
        <taxon>Oomycota</taxon>
        <taxon>Saprolegniomycetes</taxon>
        <taxon>Saprolegniales</taxon>
        <taxon>Verrucalvaceae</taxon>
        <taxon>Aphanomyces</taxon>
    </lineage>
</organism>
<accession>A0A3R6Z4G1</accession>
<sequence length="419" mass="46254">MGVSASATSSPYSAFSEQTTSNMTGAHDEGDLAMPSVLRVGLEIENIGERIPSSKKRLSWRFVFADSEEVHTVTLEHSRVSAKKRVKLDGKRIGASESFTAGPWTFEFAIPTHPNVPFQIVIKDLPSLGFLERARANLNPDILYSFWVYGKKWEELTDRPLKYESTGLSNRWSSASYCRRVQFSVDCNQQKDVRVSWMFTFGQDGEVHQLMLEDCADGSKILVLDRMSLRHDQPTDSALTLDLMDEIKQEAWVAQHSMGESDHELVVRVLHDASSLEAKYALFINGCSWVDMASTDYTLQPGYYPVHSKSTGKVYYRDDANKVTVWEKPIVLRNSSGSGADTQVSPTSTKSENAGVSAPLKPVDLGHLLVEPMVDLMNFSDDAKDEQGDTSGSSGTSSPKDLAELVGTDVPAAPVDLLA</sequence>
<feature type="compositionally biased region" description="Polar residues" evidence="1">
    <location>
        <begin position="336"/>
        <end position="354"/>
    </location>
</feature>
<dbReference type="AlphaFoldDB" id="A0A3R6Z4G1"/>
<dbReference type="EMBL" id="QUSY01000376">
    <property type="protein sequence ID" value="RHY29926.1"/>
    <property type="molecule type" value="Genomic_DNA"/>
</dbReference>
<reference evidence="2 3" key="1">
    <citation type="submission" date="2018-08" db="EMBL/GenBank/DDBJ databases">
        <title>Aphanomyces genome sequencing and annotation.</title>
        <authorList>
            <person name="Minardi D."/>
            <person name="Oidtmann B."/>
            <person name="Van Der Giezen M."/>
            <person name="Studholme D.J."/>
        </authorList>
    </citation>
    <scope>NUCLEOTIDE SEQUENCE [LARGE SCALE GENOMIC DNA]</scope>
    <source>
        <strain evidence="2 3">NJM0002</strain>
    </source>
</reference>
<feature type="region of interest" description="Disordered" evidence="1">
    <location>
        <begin position="1"/>
        <end position="30"/>
    </location>
</feature>
<protein>
    <recommendedName>
        <fullName evidence="4">WW domain-containing protein</fullName>
    </recommendedName>
</protein>
<keyword evidence="3" id="KW-1185">Reference proteome</keyword>
<feature type="region of interest" description="Disordered" evidence="1">
    <location>
        <begin position="379"/>
        <end position="419"/>
    </location>
</feature>
<name>A0A3R6Z4G1_9STRA</name>
<proteinExistence type="predicted"/>
<dbReference type="VEuPathDB" id="FungiDB:H310_02108"/>
<feature type="compositionally biased region" description="Polar residues" evidence="1">
    <location>
        <begin position="1"/>
        <end position="24"/>
    </location>
</feature>
<gene>
    <name evidence="2" type="ORF">DYB32_005992</name>
</gene>